<reference evidence="3" key="1">
    <citation type="submission" date="2020-01" db="EMBL/GenBank/DDBJ databases">
        <authorList>
            <person name="Rat A."/>
        </authorList>
    </citation>
    <scope>NUCLEOTIDE SEQUENCE</scope>
    <source>
        <strain evidence="3">LMG 28251</strain>
    </source>
</reference>
<comment type="caution">
    <text evidence="3">The sequence shown here is derived from an EMBL/GenBank/DDBJ whole genome shotgun (WGS) entry which is preliminary data.</text>
</comment>
<evidence type="ECO:0000313" key="3">
    <source>
        <dbReference type="EMBL" id="MBR0655137.1"/>
    </source>
</evidence>
<feature type="domain" description="Zinc finger/thioredoxin putative" evidence="2">
    <location>
        <begin position="9"/>
        <end position="44"/>
    </location>
</feature>
<keyword evidence="1" id="KW-0472">Membrane</keyword>
<keyword evidence="1" id="KW-1133">Transmembrane helix</keyword>
<feature type="transmembrane region" description="Helical" evidence="1">
    <location>
        <begin position="82"/>
        <end position="103"/>
    </location>
</feature>
<reference evidence="3" key="2">
    <citation type="journal article" date="2021" name="Syst. Appl. Microbiol.">
        <title>Roseomonas hellenica sp. nov., isolated from roots of wild-growing Alkanna tinctoria.</title>
        <authorList>
            <person name="Rat A."/>
            <person name="Naranjo H.D."/>
            <person name="Lebbe L."/>
            <person name="Cnockaert M."/>
            <person name="Krigas N."/>
            <person name="Grigoriadou K."/>
            <person name="Maloupa E."/>
            <person name="Willems A."/>
        </authorList>
    </citation>
    <scope>NUCLEOTIDE SEQUENCE</scope>
    <source>
        <strain evidence="3">LMG 28251</strain>
    </source>
</reference>
<name>A0AAF1KTH5_9PROT</name>
<organism evidence="3 4">
    <name type="scientific">Plastoroseomonas arctica</name>
    <dbReference type="NCBI Taxonomy" id="1509237"/>
    <lineage>
        <taxon>Bacteria</taxon>
        <taxon>Pseudomonadati</taxon>
        <taxon>Pseudomonadota</taxon>
        <taxon>Alphaproteobacteria</taxon>
        <taxon>Acetobacterales</taxon>
        <taxon>Acetobacteraceae</taxon>
        <taxon>Plastoroseomonas</taxon>
    </lineage>
</organism>
<dbReference type="NCBIfam" id="TIGR02098">
    <property type="entry name" value="MJ0042_CXXC"/>
    <property type="match status" value="1"/>
</dbReference>
<dbReference type="Proteomes" id="UP001196068">
    <property type="component" value="Unassembled WGS sequence"/>
</dbReference>
<evidence type="ECO:0000313" key="4">
    <source>
        <dbReference type="Proteomes" id="UP001196068"/>
    </source>
</evidence>
<dbReference type="InterPro" id="IPR011723">
    <property type="entry name" value="Znf/thioredoxin_put"/>
</dbReference>
<sequence length="126" mass="13542">MRRGHVPAMHLSCPACAAVYEVPEAVLSGLHRPMRCARCQHVWTPDQPAPAAPVREEPVASTWTERAEPETRLAYAAPPMRAGLGVAWFATIVVVLGTLIAALTQREAVMAAWPPAARAYAALGLH</sequence>
<keyword evidence="1" id="KW-0812">Transmembrane</keyword>
<dbReference type="AlphaFoldDB" id="A0AAF1KTH5"/>
<protein>
    <recommendedName>
        <fullName evidence="2">Zinc finger/thioredoxin putative domain-containing protein</fullName>
    </recommendedName>
</protein>
<dbReference type="EMBL" id="JAAEDH010000008">
    <property type="protein sequence ID" value="MBR0655137.1"/>
    <property type="molecule type" value="Genomic_DNA"/>
</dbReference>
<proteinExistence type="predicted"/>
<evidence type="ECO:0000259" key="2">
    <source>
        <dbReference type="Pfam" id="PF13717"/>
    </source>
</evidence>
<gene>
    <name evidence="3" type="ORF">GXW79_08590</name>
</gene>
<dbReference type="Pfam" id="PF13717">
    <property type="entry name" value="Zn_ribbon_4"/>
    <property type="match status" value="1"/>
</dbReference>
<accession>A0AAF1KTH5</accession>
<evidence type="ECO:0000256" key="1">
    <source>
        <dbReference type="SAM" id="Phobius"/>
    </source>
</evidence>
<keyword evidence="4" id="KW-1185">Reference proteome</keyword>
<dbReference type="RefSeq" id="WP_211873975.1">
    <property type="nucleotide sequence ID" value="NZ_JAAEDH010000008.1"/>
</dbReference>